<dbReference type="SMART" id="SM00028">
    <property type="entry name" value="TPR"/>
    <property type="match status" value="3"/>
</dbReference>
<name>A0A4Y8WM63_9PORP</name>
<dbReference type="InterPro" id="IPR011990">
    <property type="entry name" value="TPR-like_helical_dom_sf"/>
</dbReference>
<dbReference type="InterPro" id="IPR019734">
    <property type="entry name" value="TPR_rpt"/>
</dbReference>
<dbReference type="OrthoDB" id="9808622at2"/>
<dbReference type="SUPFAM" id="SSF48452">
    <property type="entry name" value="TPR-like"/>
    <property type="match status" value="1"/>
</dbReference>
<reference evidence="1 2" key="1">
    <citation type="submission" date="2019-03" db="EMBL/GenBank/DDBJ databases">
        <title>Porphyromonas levii Isolated from the Uterus of Dairy Cows.</title>
        <authorList>
            <person name="Francis A.M."/>
        </authorList>
    </citation>
    <scope>NUCLEOTIDE SEQUENCE [LARGE SCALE GENOMIC DNA]</scope>
    <source>
        <strain evidence="1 2">AF5678</strain>
    </source>
</reference>
<evidence type="ECO:0000313" key="1">
    <source>
        <dbReference type="EMBL" id="TFH94043.1"/>
    </source>
</evidence>
<keyword evidence="2" id="KW-1185">Reference proteome</keyword>
<dbReference type="EMBL" id="SPNC01000208">
    <property type="protein sequence ID" value="TFH94043.1"/>
    <property type="molecule type" value="Genomic_DNA"/>
</dbReference>
<proteinExistence type="predicted"/>
<organism evidence="1 2">
    <name type="scientific">Porphyromonas levii</name>
    <dbReference type="NCBI Taxonomy" id="28114"/>
    <lineage>
        <taxon>Bacteria</taxon>
        <taxon>Pseudomonadati</taxon>
        <taxon>Bacteroidota</taxon>
        <taxon>Bacteroidia</taxon>
        <taxon>Bacteroidales</taxon>
        <taxon>Porphyromonadaceae</taxon>
        <taxon>Porphyromonas</taxon>
    </lineage>
</organism>
<dbReference type="RefSeq" id="WP_018358212.1">
    <property type="nucleotide sequence ID" value="NZ_CP197400.1"/>
</dbReference>
<protein>
    <submittedName>
        <fullName evidence="1">Tetratricopeptide repeat protein</fullName>
    </submittedName>
</protein>
<dbReference type="Pfam" id="PF13174">
    <property type="entry name" value="TPR_6"/>
    <property type="match status" value="1"/>
</dbReference>
<sequence>MSDKKHEAMGATDKIEEGAMEAISKSETYIRNNRNTIITIAVVVLVAIAGILAYHYLYKKPRVEKAQAAMFRAEQVFGVDSFALALNGNGADVVGFLQIIDKYGSTPSGNLAQAYAGISYYNLGEYDKAIEHLKKFKSKDTMANPSVYGLIGDCYVDMDKVEEGVKYFEKAAERADNDLLSPIYLIKAGIAYEALGNTEKAKASYQTVLDKYSASDFRVEAEKYLQALEMK</sequence>
<dbReference type="Gene3D" id="1.25.40.10">
    <property type="entry name" value="Tetratricopeptide repeat domain"/>
    <property type="match status" value="2"/>
</dbReference>
<dbReference type="STRING" id="1122973.GCA_000379925_00960"/>
<dbReference type="Proteomes" id="UP000297225">
    <property type="component" value="Unassembled WGS sequence"/>
</dbReference>
<dbReference type="PROSITE" id="PS50005">
    <property type="entry name" value="TPR"/>
    <property type="match status" value="1"/>
</dbReference>
<dbReference type="Pfam" id="PF13424">
    <property type="entry name" value="TPR_12"/>
    <property type="match status" value="1"/>
</dbReference>
<gene>
    <name evidence="1" type="ORF">E4P47_09195</name>
</gene>
<evidence type="ECO:0000313" key="2">
    <source>
        <dbReference type="Proteomes" id="UP000297225"/>
    </source>
</evidence>
<comment type="caution">
    <text evidence="1">The sequence shown here is derived from an EMBL/GenBank/DDBJ whole genome shotgun (WGS) entry which is preliminary data.</text>
</comment>
<accession>A0A4Y8WM63</accession>
<dbReference type="AlphaFoldDB" id="A0A4Y8WM63"/>